<dbReference type="Proteomes" id="UP000050164">
    <property type="component" value="Unassembled WGS sequence"/>
</dbReference>
<dbReference type="Proteomes" id="UP000046947">
    <property type="component" value="Unassembled WGS sequence"/>
</dbReference>
<evidence type="ECO:0000313" key="19">
    <source>
        <dbReference type="Proteomes" id="UP000039021"/>
    </source>
</evidence>
<reference evidence="2 32" key="6">
    <citation type="submission" date="2017-10" db="EMBL/GenBank/DDBJ databases">
        <title>Clinical isolate obtained from a human patient with meningeal tuberculosis in michoacan, Mexico.</title>
        <authorList>
            <person name="Guillen-Nepita A.L."/>
            <person name="Negrete-Paz A.M."/>
            <person name="Vazquez-Marrufo G."/>
            <person name="Cruz-Hernandez A."/>
            <person name="Fresia P."/>
            <person name="Naya H."/>
            <person name="Vazquez-Garciduenas M.S."/>
        </authorList>
    </citation>
    <scope>NUCLEOTIDE SEQUENCE [LARGE SCALE GENOMIC DNA]</scope>
    <source>
        <strain evidence="32">Beijing/MYC004</strain>
        <strain evidence="2">MYC004</strain>
    </source>
</reference>
<evidence type="ECO:0000313" key="18">
    <source>
        <dbReference type="EMBL" id="VCU49999.1"/>
    </source>
</evidence>
<dbReference type="EMBL" id="JAGIZI010000004">
    <property type="protein sequence ID" value="MBP0682263.1"/>
    <property type="molecule type" value="Genomic_DNA"/>
</dbReference>
<evidence type="ECO:0000313" key="30">
    <source>
        <dbReference type="Proteomes" id="UP000050164"/>
    </source>
</evidence>
<evidence type="ECO:0000313" key="22">
    <source>
        <dbReference type="Proteomes" id="UP000045842"/>
    </source>
</evidence>
<name>A0A045JTD9_MYCTX</name>
<keyword evidence="1" id="KW-0812">Transmembrane</keyword>
<evidence type="ECO:0000256" key="1">
    <source>
        <dbReference type="SAM" id="Phobius"/>
    </source>
</evidence>
<organism evidence="14 19">
    <name type="scientific">Mycobacterium tuberculosis</name>
    <dbReference type="NCBI Taxonomy" id="1773"/>
    <lineage>
        <taxon>Bacteria</taxon>
        <taxon>Bacillati</taxon>
        <taxon>Actinomycetota</taxon>
        <taxon>Actinomycetes</taxon>
        <taxon>Mycobacteriales</taxon>
        <taxon>Mycobacteriaceae</taxon>
        <taxon>Mycobacterium</taxon>
        <taxon>Mycobacterium tuberculosis complex</taxon>
    </lineage>
</organism>
<evidence type="ECO:0000313" key="33">
    <source>
        <dbReference type="Proteomes" id="UP000256381"/>
    </source>
</evidence>
<evidence type="ECO:0000313" key="35">
    <source>
        <dbReference type="Proteomes" id="UP000671119"/>
    </source>
</evidence>
<evidence type="ECO:0000313" key="23">
    <source>
        <dbReference type="Proteomes" id="UP000046680"/>
    </source>
</evidence>
<dbReference type="RefSeq" id="WP_003408513.1">
    <property type="nucleotide sequence ID" value="NZ_AP017901.1"/>
</dbReference>
<dbReference type="Proteomes" id="UP000039217">
    <property type="component" value="Unassembled WGS sequence"/>
</dbReference>
<reference evidence="16 31" key="3">
    <citation type="submission" date="2016-04" db="EMBL/GenBank/DDBJ databases">
        <authorList>
            <person name="Bigi M."/>
            <person name="Bigi F."/>
            <person name="Soria M.A."/>
        </authorList>
    </citation>
    <scope>NUCLEOTIDE SEQUENCE [LARGE SCALE GENOMIC DNA]</scope>
    <source>
        <strain evidence="16 31">6548</strain>
    </source>
</reference>
<dbReference type="Proteomes" id="UP000300237">
    <property type="component" value="Chromosome"/>
</dbReference>
<dbReference type="EMBL" id="QTBD01000004">
    <property type="protein sequence ID" value="REQ57638.1"/>
    <property type="molecule type" value="Genomic_DNA"/>
</dbReference>
<dbReference type="Proteomes" id="UP000048600">
    <property type="component" value="Unassembled WGS sequence"/>
</dbReference>
<evidence type="ECO:0000313" key="6">
    <source>
        <dbReference type="EMBL" id="CKR95898.1"/>
    </source>
</evidence>
<dbReference type="Proteomes" id="UP000045842">
    <property type="component" value="Unassembled WGS sequence"/>
</dbReference>
<reference evidence="17" key="7">
    <citation type="submission" date="2018-07" db="EMBL/GenBank/DDBJ databases">
        <authorList>
            <person name="Shah S."/>
            <person name="Brown T."/>
            <person name="Auld S."/>
            <person name="Bratton K."/>
            <person name="Narechania A."/>
            <person name="Mathema B."/>
            <person name="Gandhi N."/>
        </authorList>
    </citation>
    <scope>NUCLEOTIDE SEQUENCE</scope>
    <source>
        <strain evidence="17">32301_S10</strain>
    </source>
</reference>
<proteinExistence type="predicted"/>
<evidence type="ECO:0000313" key="34">
    <source>
        <dbReference type="Proteomes" id="UP000300237"/>
    </source>
</evidence>
<keyword evidence="1" id="KW-0472">Membrane</keyword>
<dbReference type="Proteomes" id="UP000046680">
    <property type="component" value="Unassembled WGS sequence"/>
</dbReference>
<evidence type="ECO:0000313" key="16">
    <source>
        <dbReference type="EMBL" id="OMH59653.1"/>
    </source>
</evidence>
<evidence type="ECO:0000313" key="9">
    <source>
        <dbReference type="EMBL" id="CLW13772.1"/>
    </source>
</evidence>
<reference evidence="18 34" key="8">
    <citation type="submission" date="2018-08" db="EMBL/GenBank/DDBJ databases">
        <authorList>
            <person name="Fokvardsen B D."/>
            <person name="Norman A."/>
        </authorList>
    </citation>
    <scope>NUCLEOTIDE SEQUENCE [LARGE SCALE GENOMIC DNA]</scope>
    <source>
        <strain evidence="18 34">DKC2</strain>
    </source>
</reference>
<dbReference type="Proteomes" id="UP000050139">
    <property type="component" value="Unassembled WGS sequence"/>
</dbReference>
<dbReference type="EMBL" id="CNFU01001504">
    <property type="protein sequence ID" value="CKT49013.1"/>
    <property type="molecule type" value="Genomic_DNA"/>
</dbReference>
<dbReference type="Proteomes" id="UP000049023">
    <property type="component" value="Unassembled WGS sequence"/>
</dbReference>
<dbReference type="EMBL" id="COPH01000013">
    <property type="protein sequence ID" value="CLW13772.1"/>
    <property type="molecule type" value="Genomic_DNA"/>
</dbReference>
<evidence type="ECO:0000313" key="13">
    <source>
        <dbReference type="EMBL" id="COW32574.1"/>
    </source>
</evidence>
<dbReference type="EMBL" id="CP024614">
    <property type="protein sequence ID" value="AUS50833.1"/>
    <property type="molecule type" value="Genomic_DNA"/>
</dbReference>
<dbReference type="Proteomes" id="UP000189452">
    <property type="component" value="Chromosome"/>
</dbReference>
<dbReference type="Proteomes" id="UP000671119">
    <property type="component" value="Unassembled WGS sequence"/>
</dbReference>
<dbReference type="EMBL" id="CSAD01000374">
    <property type="protein sequence ID" value="COV86806.1"/>
    <property type="molecule type" value="Genomic_DNA"/>
</dbReference>
<dbReference type="EMBL" id="CGCX01001432">
    <property type="protein sequence ID" value="CFR94652.1"/>
    <property type="molecule type" value="Genomic_DNA"/>
</dbReference>
<dbReference type="Gene3D" id="1.50.10.150">
    <property type="entry name" value="Voltage-dependent anion channel"/>
    <property type="match status" value="1"/>
</dbReference>
<reference evidence="19 20" key="1">
    <citation type="submission" date="2015-03" db="EMBL/GenBank/DDBJ databases">
        <authorList>
            <consortium name="Pathogen Informatics"/>
        </authorList>
    </citation>
    <scope>NUCLEOTIDE SEQUENCE [LARGE SCALE GENOMIC DNA]</scope>
    <source>
        <strain evidence="7 27">Bir 172</strain>
        <strain evidence="6 30">Bir 185</strain>
        <strain evidence="8 28">Bir 187</strain>
        <strain evidence="5 23">C09601061</strain>
        <strain evidence="10 20">D00501624</strain>
        <strain evidence="11 22">G09801536</strain>
        <strain evidence="3 25">G09901357</strain>
        <strain evidence="4 24">H09601792</strain>
        <strain evidence="13 21">M09401471</strain>
        <strain evidence="19">N09902308</strain>
        <strain evidence="12 26">P00601463</strain>
    </source>
</reference>
<feature type="transmembrane region" description="Helical" evidence="1">
    <location>
        <begin position="16"/>
        <end position="38"/>
    </location>
</feature>
<evidence type="ECO:0000313" key="11">
    <source>
        <dbReference type="EMBL" id="COV86806.1"/>
    </source>
</evidence>
<dbReference type="EMBL" id="LR027516">
    <property type="protein sequence ID" value="VCU49999.1"/>
    <property type="molecule type" value="Genomic_DNA"/>
</dbReference>
<evidence type="ECO:0000313" key="28">
    <source>
        <dbReference type="Proteomes" id="UP000049023"/>
    </source>
</evidence>
<evidence type="ECO:0000313" key="8">
    <source>
        <dbReference type="EMBL" id="CKT49013.1"/>
    </source>
</evidence>
<evidence type="ECO:0000313" key="20">
    <source>
        <dbReference type="Proteomes" id="UP000039217"/>
    </source>
</evidence>
<dbReference type="Proteomes" id="UP000048289">
    <property type="component" value="Unassembled WGS sequence"/>
</dbReference>
<dbReference type="Proteomes" id="UP000048948">
    <property type="component" value="Unassembled WGS sequence"/>
</dbReference>
<dbReference type="Proteomes" id="UP000039021">
    <property type="component" value="Unassembled WGS sequence"/>
</dbReference>
<dbReference type="EMBL" id="CQQC01002766">
    <property type="protein sequence ID" value="CNX16660.1"/>
    <property type="molecule type" value="Genomic_DNA"/>
</dbReference>
<evidence type="ECO:0000313" key="25">
    <source>
        <dbReference type="Proteomes" id="UP000048289"/>
    </source>
</evidence>
<reference evidence="16 31" key="5">
    <citation type="submission" date="2017-02" db="EMBL/GenBank/DDBJ databases">
        <title>Protein polymorphisms may explain contrasting epidemiological fitness of two variants of a multidrug-resistant Mycobacterium tuberculosis strain.</title>
        <authorList>
            <person name="Bigi M.M."/>
            <person name="Lopez B."/>
            <person name="Blanco F.C."/>
            <person name="Sasiain M.C."/>
            <person name="De La Barrera S."/>
            <person name="Ritacco V."/>
            <person name="Bigi F."/>
            <person name="Soria M.A."/>
        </authorList>
    </citation>
    <scope>NUCLEOTIDE SEQUENCE [LARGE SCALE GENOMIC DNA]</scope>
    <source>
        <strain evidence="16 31">6548</strain>
    </source>
</reference>
<reference evidence="15 35" key="9">
    <citation type="submission" date="2021-03" db="EMBL/GenBank/DDBJ databases">
        <title>Whole Genome Sequencing of Mycobacterium tuberculosis clinical isolates from Arunachal Pradesh, India.</title>
        <authorList>
            <person name="Singh S."/>
            <person name="Mudliar S.R."/>
            <person name="Kulsum U."/>
            <person name="Rufai S.B."/>
            <person name="Singh P.K."/>
            <person name="Umpo M."/>
            <person name="Nyori M."/>
        </authorList>
    </citation>
    <scope>NUCLEOTIDE SEQUENCE [LARGE SCALE GENOMIC DNA]</scope>
    <source>
        <strain evidence="15 35">OMICS/BPL/0142/20/SP</strain>
    </source>
</reference>
<evidence type="ECO:0000313" key="31">
    <source>
        <dbReference type="Proteomes" id="UP000189452"/>
    </source>
</evidence>
<dbReference type="Proteomes" id="UP000256381">
    <property type="component" value="Unassembled WGS sequence"/>
</dbReference>
<evidence type="ECO:0000313" key="15">
    <source>
        <dbReference type="EMBL" id="MBP0682263.1"/>
    </source>
</evidence>
<evidence type="ECO:0000313" key="2">
    <source>
        <dbReference type="EMBL" id="AUS50833.1"/>
    </source>
</evidence>
<dbReference type="EMBL" id="CSBK01001552">
    <property type="protein sequence ID" value="COY82135.1"/>
    <property type="molecule type" value="Genomic_DNA"/>
</dbReference>
<evidence type="ECO:0000313" key="7">
    <source>
        <dbReference type="EMBL" id="CKT35910.1"/>
    </source>
</evidence>
<evidence type="ECO:0000313" key="21">
    <source>
        <dbReference type="Proteomes" id="UP000044938"/>
    </source>
</evidence>
<keyword evidence="1" id="KW-1133">Transmembrane helix</keyword>
<evidence type="ECO:0000313" key="17">
    <source>
        <dbReference type="EMBL" id="REQ57638.1"/>
    </source>
</evidence>
<reference evidence="14 29" key="2">
    <citation type="submission" date="2015-03" db="EMBL/GenBank/DDBJ databases">
        <authorList>
            <consortium name="Pathogen Informatics"/>
            <person name="Murphy D."/>
        </authorList>
    </citation>
    <scope>NUCLEOTIDE SEQUENCE</scope>
    <source>
        <strain evidence="9 29">0268S</strain>
        <strain evidence="14">N09902308</strain>
    </source>
</reference>
<sequence>MRDTTFGPVVTRLCGWTYALSVVLLWVTCTAYAVLIAVSTTRIVIFRKEFADDLADPRRGFGMFTFVAASDVLGTRLVGQ</sequence>
<evidence type="ECO:0000313" key="5">
    <source>
        <dbReference type="EMBL" id="CFR94652.1"/>
    </source>
</evidence>
<dbReference type="EMBL" id="CFOH01000242">
    <property type="protein sequence ID" value="CFE50537.1"/>
    <property type="molecule type" value="Genomic_DNA"/>
</dbReference>
<dbReference type="EMBL" id="CNFT01000581">
    <property type="protein sequence ID" value="CKR95898.1"/>
    <property type="molecule type" value="Genomic_DNA"/>
</dbReference>
<evidence type="ECO:0000313" key="27">
    <source>
        <dbReference type="Proteomes" id="UP000048948"/>
    </source>
</evidence>
<dbReference type="EMBL" id="CNGE01000797">
    <property type="protein sequence ID" value="CKT35910.1"/>
    <property type="molecule type" value="Genomic_DNA"/>
</dbReference>
<dbReference type="Proteomes" id="UP000236349">
    <property type="component" value="Chromosome"/>
</dbReference>
<dbReference type="EMBL" id="LWDQ01000001">
    <property type="protein sequence ID" value="OMH59653.1"/>
    <property type="molecule type" value="Genomic_DNA"/>
</dbReference>
<evidence type="ECO:0000313" key="14">
    <source>
        <dbReference type="EMBL" id="COY82135.1"/>
    </source>
</evidence>
<dbReference type="EMBL" id="CSAJ01000297">
    <property type="protein sequence ID" value="COW32574.1"/>
    <property type="molecule type" value="Genomic_DNA"/>
</dbReference>
<dbReference type="Proteomes" id="UP000044938">
    <property type="component" value="Unassembled WGS sequence"/>
</dbReference>
<accession>A0A045JTD9</accession>
<protein>
    <submittedName>
        <fullName evidence="16">C4-dicarboxylate transporter/malic acid transport protein</fullName>
    </submittedName>
</protein>
<evidence type="ECO:0000313" key="10">
    <source>
        <dbReference type="EMBL" id="CNX16660.1"/>
    </source>
</evidence>
<evidence type="ECO:0000313" key="12">
    <source>
        <dbReference type="EMBL" id="COW29453.1"/>
    </source>
</evidence>
<evidence type="ECO:0000313" key="26">
    <source>
        <dbReference type="Proteomes" id="UP000048600"/>
    </source>
</evidence>
<evidence type="ECO:0000313" key="32">
    <source>
        <dbReference type="Proteomes" id="UP000236349"/>
    </source>
</evidence>
<dbReference type="EMBL" id="CFOE01000286">
    <property type="protein sequence ID" value="CFE39885.1"/>
    <property type="molecule type" value="Genomic_DNA"/>
</dbReference>
<dbReference type="AlphaFoldDB" id="A0A045JTD9"/>
<evidence type="ECO:0000313" key="24">
    <source>
        <dbReference type="Proteomes" id="UP000046947"/>
    </source>
</evidence>
<evidence type="ECO:0000313" key="4">
    <source>
        <dbReference type="EMBL" id="CFE50537.1"/>
    </source>
</evidence>
<dbReference type="EMBL" id="CHKL01000219">
    <property type="protein sequence ID" value="COW29453.1"/>
    <property type="molecule type" value="Genomic_DNA"/>
</dbReference>
<reference evidence="17 33" key="4">
    <citation type="journal article" date="2017" name="N. Engl. J. Med.">
        <title>Transmission of Extensively Drug-Resistant Tuberculosis in South Africa.</title>
        <authorList>
            <person name="Shah N.S."/>
            <person name="Auld S.C."/>
            <person name="Brust J.C."/>
            <person name="Mathema B."/>
            <person name="Ismail N."/>
            <person name="Moodley P."/>
            <person name="Mlisana K."/>
            <person name="Allana S."/>
            <person name="Campbell A."/>
            <person name="Mthiyane T."/>
            <person name="Morris N."/>
            <person name="Mpangase P."/>
            <person name="van der Meulen H."/>
            <person name="Omar S.V."/>
            <person name="Brown T.S."/>
            <person name="Narechania A."/>
            <person name="Shaskina E."/>
            <person name="Kapwata T."/>
            <person name="Kreiswirth B."/>
            <person name="Gandhi N.R."/>
        </authorList>
    </citation>
    <scope>NUCLEOTIDE SEQUENCE [LARGE SCALE GENOMIC DNA]</scope>
    <source>
        <strain evidence="17 33">32301_S10</strain>
    </source>
</reference>
<dbReference type="InterPro" id="IPR038665">
    <property type="entry name" value="Voltage-dep_anion_channel_sf"/>
</dbReference>
<evidence type="ECO:0000313" key="29">
    <source>
        <dbReference type="Proteomes" id="UP000050139"/>
    </source>
</evidence>
<evidence type="ECO:0000313" key="3">
    <source>
        <dbReference type="EMBL" id="CFE39885.1"/>
    </source>
</evidence>
<gene>
    <name evidence="16" type="ORF">A4S10_01824</name>
    <name evidence="2" type="ORF">CAB90_01935</name>
    <name evidence="18" type="ORF">DKC2_1836</name>
    <name evidence="17" type="ORF">DSJ38_00330</name>
    <name evidence="5" type="ORF">ERS007657_03165</name>
    <name evidence="10" type="ORF">ERS007661_04502</name>
    <name evidence="11" type="ORF">ERS007679_02608</name>
    <name evidence="3" type="ORF">ERS007681_02274</name>
    <name evidence="4" type="ORF">ERS007688_01739</name>
    <name evidence="13" type="ORF">ERS007720_02353</name>
    <name evidence="14" type="ORF">ERS007739_03121</name>
    <name evidence="12" type="ORF">ERS007741_02101</name>
    <name evidence="7" type="ORF">ERS027646_03414</name>
    <name evidence="6" type="ORF">ERS027659_02441</name>
    <name evidence="8" type="ORF">ERS027661_04435</name>
    <name evidence="9" type="ORF">ERS094118_01965</name>
    <name evidence="15" type="ORF">J8J21_03820</name>
</gene>